<evidence type="ECO:0000313" key="7">
    <source>
        <dbReference type="Proteomes" id="UP000294829"/>
    </source>
</evidence>
<evidence type="ECO:0000256" key="1">
    <source>
        <dbReference type="ARBA" id="ARBA00023015"/>
    </source>
</evidence>
<dbReference type="InterPro" id="IPR050679">
    <property type="entry name" value="Bact_HTH_transcr_reg"/>
</dbReference>
<dbReference type="GO" id="GO:0003677">
    <property type="term" value="F:DNA binding"/>
    <property type="evidence" value="ECO:0007669"/>
    <property type="project" value="UniProtKB-KW"/>
</dbReference>
<dbReference type="Gene3D" id="3.40.1410.10">
    <property type="entry name" value="Chorismate lyase-like"/>
    <property type="match status" value="1"/>
</dbReference>
<dbReference type="FunFam" id="1.10.10.10:FF:000079">
    <property type="entry name" value="GntR family transcriptional regulator"/>
    <property type="match status" value="1"/>
</dbReference>
<dbReference type="RefSeq" id="WP_133328502.1">
    <property type="nucleotide sequence ID" value="NZ_SMYL01000005.1"/>
</dbReference>
<dbReference type="Gene3D" id="1.10.10.10">
    <property type="entry name" value="Winged helix-like DNA-binding domain superfamily/Winged helix DNA-binding domain"/>
    <property type="match status" value="1"/>
</dbReference>
<evidence type="ECO:0000256" key="4">
    <source>
        <dbReference type="SAM" id="MobiDB-lite"/>
    </source>
</evidence>
<organism evidence="6 7">
    <name type="scientific">Sapientia aquatica</name>
    <dbReference type="NCBI Taxonomy" id="1549640"/>
    <lineage>
        <taxon>Bacteria</taxon>
        <taxon>Pseudomonadati</taxon>
        <taxon>Pseudomonadota</taxon>
        <taxon>Betaproteobacteria</taxon>
        <taxon>Burkholderiales</taxon>
        <taxon>Oxalobacteraceae</taxon>
        <taxon>Sapientia</taxon>
    </lineage>
</organism>
<accession>A0A4R5W2V2</accession>
<dbReference type="AlphaFoldDB" id="A0A4R5W2V2"/>
<evidence type="ECO:0000313" key="6">
    <source>
        <dbReference type="EMBL" id="TDK65519.1"/>
    </source>
</evidence>
<protein>
    <submittedName>
        <fullName evidence="6">GntR family transcriptional regulator</fullName>
    </submittedName>
</protein>
<dbReference type="SMART" id="SM00345">
    <property type="entry name" value="HTH_GNTR"/>
    <property type="match status" value="1"/>
</dbReference>
<dbReference type="GO" id="GO:0003700">
    <property type="term" value="F:DNA-binding transcription factor activity"/>
    <property type="evidence" value="ECO:0007669"/>
    <property type="project" value="InterPro"/>
</dbReference>
<dbReference type="SMART" id="SM00866">
    <property type="entry name" value="UTRA"/>
    <property type="match status" value="1"/>
</dbReference>
<comment type="caution">
    <text evidence="6">The sequence shown here is derived from an EMBL/GenBank/DDBJ whole genome shotgun (WGS) entry which is preliminary data.</text>
</comment>
<evidence type="ECO:0000256" key="3">
    <source>
        <dbReference type="ARBA" id="ARBA00023163"/>
    </source>
</evidence>
<dbReference type="GO" id="GO:0045892">
    <property type="term" value="P:negative regulation of DNA-templated transcription"/>
    <property type="evidence" value="ECO:0007669"/>
    <property type="project" value="TreeGrafter"/>
</dbReference>
<dbReference type="EMBL" id="SMYL01000005">
    <property type="protein sequence ID" value="TDK65519.1"/>
    <property type="molecule type" value="Genomic_DNA"/>
</dbReference>
<dbReference type="InterPro" id="IPR011663">
    <property type="entry name" value="UTRA"/>
</dbReference>
<dbReference type="InterPro" id="IPR028978">
    <property type="entry name" value="Chorismate_lyase_/UTRA_dom_sf"/>
</dbReference>
<dbReference type="CDD" id="cd07377">
    <property type="entry name" value="WHTH_GntR"/>
    <property type="match status" value="1"/>
</dbReference>
<dbReference type="Proteomes" id="UP000294829">
    <property type="component" value="Unassembled WGS sequence"/>
</dbReference>
<feature type="compositionally biased region" description="Pro residues" evidence="4">
    <location>
        <begin position="1"/>
        <end position="12"/>
    </location>
</feature>
<name>A0A4R5W2V2_9BURK</name>
<feature type="domain" description="HTH gntR-type" evidence="5">
    <location>
        <begin position="42"/>
        <end position="110"/>
    </location>
</feature>
<reference evidence="6 7" key="1">
    <citation type="submission" date="2019-03" db="EMBL/GenBank/DDBJ databases">
        <title>Sapientia aquatica gen. nov., sp. nov., isolated from a crater lake.</title>
        <authorList>
            <person name="Felfoldi T."/>
            <person name="Szabo A."/>
            <person name="Toth E."/>
            <person name="Schumann P."/>
            <person name="Keki Z."/>
            <person name="Marialigeti K."/>
            <person name="Mathe I."/>
        </authorList>
    </citation>
    <scope>NUCLEOTIDE SEQUENCE [LARGE SCALE GENOMIC DNA]</scope>
    <source>
        <strain evidence="6 7">SA-152</strain>
    </source>
</reference>
<dbReference type="InterPro" id="IPR036390">
    <property type="entry name" value="WH_DNA-bd_sf"/>
</dbReference>
<evidence type="ECO:0000256" key="2">
    <source>
        <dbReference type="ARBA" id="ARBA00023125"/>
    </source>
</evidence>
<dbReference type="PRINTS" id="PR00035">
    <property type="entry name" value="HTHGNTR"/>
</dbReference>
<evidence type="ECO:0000259" key="5">
    <source>
        <dbReference type="PROSITE" id="PS50949"/>
    </source>
</evidence>
<dbReference type="InterPro" id="IPR036388">
    <property type="entry name" value="WH-like_DNA-bd_sf"/>
</dbReference>
<keyword evidence="2" id="KW-0238">DNA-binding</keyword>
<feature type="region of interest" description="Disordered" evidence="4">
    <location>
        <begin position="1"/>
        <end position="22"/>
    </location>
</feature>
<dbReference type="OrthoDB" id="2530535at2"/>
<gene>
    <name evidence="6" type="ORF">E2I14_11220</name>
</gene>
<keyword evidence="1" id="KW-0805">Transcription regulation</keyword>
<dbReference type="Pfam" id="PF00392">
    <property type="entry name" value="GntR"/>
    <property type="match status" value="1"/>
</dbReference>
<keyword evidence="3" id="KW-0804">Transcription</keyword>
<proteinExistence type="predicted"/>
<dbReference type="PANTHER" id="PTHR44846">
    <property type="entry name" value="MANNOSYL-D-GLYCERATE TRANSPORT/METABOLISM SYSTEM REPRESSOR MNGR-RELATED"/>
    <property type="match status" value="1"/>
</dbReference>
<sequence length="275" mass="30666">MNPDLPNSPVPEPVSQTGLTSSASYTQSNLAQSATQLAPTFSPLYQQIKALITQSLQSGEWKPGELIPSEVELAVRFKVSQGTVRKAIDELSAENLVVRRQGKGTFVATHHEARAQFRFLRLKPDVGIQQYPNNRFVEVKRIRAPAEIAKLLDIKVGDSVVYIRRVQSFDGVPTILEDLWLPGAIFKGLTADLLNEYKGPMYALFETEFGTHMIRASEQLRAVAADAVAAELLKIDIGSPLLNVERVSYTYGDKPVEFRRGLYLTLNHHYQNELS</sequence>
<dbReference type="InterPro" id="IPR000524">
    <property type="entry name" value="Tscrpt_reg_HTH_GntR"/>
</dbReference>
<dbReference type="PANTHER" id="PTHR44846:SF1">
    <property type="entry name" value="MANNOSYL-D-GLYCERATE TRANSPORT_METABOLISM SYSTEM REPRESSOR MNGR-RELATED"/>
    <property type="match status" value="1"/>
</dbReference>
<dbReference type="SUPFAM" id="SSF46785">
    <property type="entry name" value="Winged helix' DNA-binding domain"/>
    <property type="match status" value="1"/>
</dbReference>
<dbReference type="PROSITE" id="PS50949">
    <property type="entry name" value="HTH_GNTR"/>
    <property type="match status" value="1"/>
</dbReference>
<keyword evidence="7" id="KW-1185">Reference proteome</keyword>
<dbReference type="Pfam" id="PF07702">
    <property type="entry name" value="UTRA"/>
    <property type="match status" value="1"/>
</dbReference>
<dbReference type="SUPFAM" id="SSF64288">
    <property type="entry name" value="Chorismate lyase-like"/>
    <property type="match status" value="1"/>
</dbReference>